<evidence type="ECO:0000313" key="1">
    <source>
        <dbReference type="EMBL" id="KAK8963649.1"/>
    </source>
</evidence>
<dbReference type="EMBL" id="JBBWWR010000007">
    <property type="protein sequence ID" value="KAK8963649.1"/>
    <property type="molecule type" value="Genomic_DNA"/>
</dbReference>
<organism evidence="1 2">
    <name type="scientific">Platanthera guangdongensis</name>
    <dbReference type="NCBI Taxonomy" id="2320717"/>
    <lineage>
        <taxon>Eukaryota</taxon>
        <taxon>Viridiplantae</taxon>
        <taxon>Streptophyta</taxon>
        <taxon>Embryophyta</taxon>
        <taxon>Tracheophyta</taxon>
        <taxon>Spermatophyta</taxon>
        <taxon>Magnoliopsida</taxon>
        <taxon>Liliopsida</taxon>
        <taxon>Asparagales</taxon>
        <taxon>Orchidaceae</taxon>
        <taxon>Orchidoideae</taxon>
        <taxon>Orchideae</taxon>
        <taxon>Orchidinae</taxon>
        <taxon>Platanthera</taxon>
    </lineage>
</organism>
<evidence type="ECO:0000313" key="2">
    <source>
        <dbReference type="Proteomes" id="UP001412067"/>
    </source>
</evidence>
<gene>
    <name evidence="1" type="ORF">KSP40_PGU019306</name>
</gene>
<protein>
    <submittedName>
        <fullName evidence="1">Uncharacterized protein</fullName>
    </submittedName>
</protein>
<name>A0ABR2MJA6_9ASPA</name>
<accession>A0ABR2MJA6</accession>
<reference evidence="1 2" key="1">
    <citation type="journal article" date="2022" name="Nat. Plants">
        <title>Genomes of leafy and leafless Platanthera orchids illuminate the evolution of mycoheterotrophy.</title>
        <authorList>
            <person name="Li M.H."/>
            <person name="Liu K.W."/>
            <person name="Li Z."/>
            <person name="Lu H.C."/>
            <person name="Ye Q.L."/>
            <person name="Zhang D."/>
            <person name="Wang J.Y."/>
            <person name="Li Y.F."/>
            <person name="Zhong Z.M."/>
            <person name="Liu X."/>
            <person name="Yu X."/>
            <person name="Liu D.K."/>
            <person name="Tu X.D."/>
            <person name="Liu B."/>
            <person name="Hao Y."/>
            <person name="Liao X.Y."/>
            <person name="Jiang Y.T."/>
            <person name="Sun W.H."/>
            <person name="Chen J."/>
            <person name="Chen Y.Q."/>
            <person name="Ai Y."/>
            <person name="Zhai J.W."/>
            <person name="Wu S.S."/>
            <person name="Zhou Z."/>
            <person name="Hsiao Y.Y."/>
            <person name="Wu W.L."/>
            <person name="Chen Y.Y."/>
            <person name="Lin Y.F."/>
            <person name="Hsu J.L."/>
            <person name="Li C.Y."/>
            <person name="Wang Z.W."/>
            <person name="Zhao X."/>
            <person name="Zhong W.Y."/>
            <person name="Ma X.K."/>
            <person name="Ma L."/>
            <person name="Huang J."/>
            <person name="Chen G.Z."/>
            <person name="Huang M.Z."/>
            <person name="Huang L."/>
            <person name="Peng D.H."/>
            <person name="Luo Y.B."/>
            <person name="Zou S.Q."/>
            <person name="Chen S.P."/>
            <person name="Lan S."/>
            <person name="Tsai W.C."/>
            <person name="Van de Peer Y."/>
            <person name="Liu Z.J."/>
        </authorList>
    </citation>
    <scope>NUCLEOTIDE SEQUENCE [LARGE SCALE GENOMIC DNA]</scope>
    <source>
        <strain evidence="1">Lor288</strain>
    </source>
</reference>
<comment type="caution">
    <text evidence="1">The sequence shown here is derived from an EMBL/GenBank/DDBJ whole genome shotgun (WGS) entry which is preliminary data.</text>
</comment>
<keyword evidence="2" id="KW-1185">Reference proteome</keyword>
<proteinExistence type="predicted"/>
<dbReference type="Proteomes" id="UP001412067">
    <property type="component" value="Unassembled WGS sequence"/>
</dbReference>
<sequence length="78" mass="9033">MVEELRDLSAILQEEVKRRMAKYFDKHVRVKQFAEGDLVLKKVDAAGRSAVMGKLDPNWEGETLSLTRRGDDLKHFYP</sequence>